<dbReference type="RefSeq" id="WP_021717258.1">
    <property type="nucleotide sequence ID" value="NZ_AP019004.1"/>
</dbReference>
<dbReference type="EMBL" id="WNBM01000001">
    <property type="protein sequence ID" value="MTT74656.1"/>
    <property type="molecule type" value="Genomic_DNA"/>
</dbReference>
<feature type="transmembrane region" description="Helical" evidence="1">
    <location>
        <begin position="12"/>
        <end position="34"/>
    </location>
</feature>
<accession>R6J4J7</accession>
<evidence type="ECO:0000313" key="5">
    <source>
        <dbReference type="Proteomes" id="UP000443070"/>
    </source>
</evidence>
<evidence type="ECO:0000313" key="2">
    <source>
        <dbReference type="EMBL" id="CDB45217.1"/>
    </source>
</evidence>
<dbReference type="AlphaFoldDB" id="A0A3G9GXB9"/>
<dbReference type="OrthoDB" id="1683251at2"/>
<keyword evidence="1" id="KW-0812">Transmembrane</keyword>
<evidence type="ECO:0000256" key="1">
    <source>
        <dbReference type="SAM" id="Phobius"/>
    </source>
</evidence>
<accession>A0A3G9GXB9</accession>
<dbReference type="Proteomes" id="UP000443070">
    <property type="component" value="Unassembled WGS sequence"/>
</dbReference>
<dbReference type="GeneID" id="49406587"/>
<comment type="caution">
    <text evidence="2">The sequence shown here is derived from an EMBL/GenBank/DDBJ whole genome shotgun (WGS) entry which is preliminary data.</text>
</comment>
<dbReference type="EMBL" id="WNBW01000001">
    <property type="protein sequence ID" value="MTU02787.1"/>
    <property type="molecule type" value="Genomic_DNA"/>
</dbReference>
<dbReference type="EMBL" id="CBDS010000026">
    <property type="protein sequence ID" value="CDB45217.1"/>
    <property type="molecule type" value="Genomic_DNA"/>
</dbReference>
<proteinExistence type="predicted"/>
<gene>
    <name evidence="2" type="ORF">BN533_00355</name>
    <name evidence="3" type="ORF">GMD11_00030</name>
    <name evidence="4" type="ORF">GMD18_00025</name>
</gene>
<evidence type="ECO:0000313" key="3">
    <source>
        <dbReference type="EMBL" id="MTT74656.1"/>
    </source>
</evidence>
<sequence>MEALVNVDSSLICARIIQVFVGAFFYIFMIAKAVGSENKAKWFKRRMKYTFFNKRGIFGEYINFGYPITWQGVGIFVAIYGVIFGFGYWYVFIHAYN</sequence>
<evidence type="ECO:0000313" key="4">
    <source>
        <dbReference type="EMBL" id="MTU02787.1"/>
    </source>
</evidence>
<name>A0A3G9GXB9_9FIRM</name>
<reference evidence="5 6" key="2">
    <citation type="journal article" date="2019" name="Nat. Med.">
        <title>A library of human gut bacterial isolates paired with longitudinal multiomics data enables mechanistic microbiome research.</title>
        <authorList>
            <person name="Poyet M."/>
            <person name="Groussin M."/>
            <person name="Gibbons S.M."/>
            <person name="Avila-Pacheco J."/>
            <person name="Jiang X."/>
            <person name="Kearney S.M."/>
            <person name="Perrotta A.R."/>
            <person name="Berdy B."/>
            <person name="Zhao S."/>
            <person name="Lieberman T.D."/>
            <person name="Swanson P.K."/>
            <person name="Smith M."/>
            <person name="Roesemann S."/>
            <person name="Alexander J.E."/>
            <person name="Rich S.A."/>
            <person name="Livny J."/>
            <person name="Vlamakis H."/>
            <person name="Clish C."/>
            <person name="Bullock K."/>
            <person name="Deik A."/>
            <person name="Scott J."/>
            <person name="Pierce K.A."/>
            <person name="Xavier R.J."/>
            <person name="Alm E.J."/>
        </authorList>
    </citation>
    <scope>NUCLEOTIDE SEQUENCE [LARGE SCALE GENOMIC DNA]</scope>
    <source>
        <strain evidence="3 6">BIOML-A13</strain>
        <strain evidence="4 5">BIOML-A3</strain>
    </source>
</reference>
<evidence type="ECO:0000313" key="6">
    <source>
        <dbReference type="Proteomes" id="UP000484547"/>
    </source>
</evidence>
<keyword evidence="1" id="KW-0472">Membrane</keyword>
<dbReference type="Proteomes" id="UP000484547">
    <property type="component" value="Unassembled WGS sequence"/>
</dbReference>
<organism evidence="2">
    <name type="scientific">Phascolarctobacterium faecium</name>
    <dbReference type="NCBI Taxonomy" id="33025"/>
    <lineage>
        <taxon>Bacteria</taxon>
        <taxon>Bacillati</taxon>
        <taxon>Bacillota</taxon>
        <taxon>Negativicutes</taxon>
        <taxon>Acidaminococcales</taxon>
        <taxon>Acidaminococcaceae</taxon>
        <taxon>Phascolarctobacterium</taxon>
    </lineage>
</organism>
<keyword evidence="1" id="KW-1133">Transmembrane helix</keyword>
<protein>
    <submittedName>
        <fullName evidence="2">Uncharacterized protein</fullName>
    </submittedName>
</protein>
<feature type="transmembrane region" description="Helical" evidence="1">
    <location>
        <begin position="68"/>
        <end position="91"/>
    </location>
</feature>
<reference evidence="2" key="1">
    <citation type="submission" date="2012-11" db="EMBL/GenBank/DDBJ databases">
        <title>Dependencies among metagenomic species, viruses, plasmids and units of genetic variation.</title>
        <authorList>
            <person name="Nielsen H.B."/>
            <person name="Almeida M."/>
            <person name="Juncker A.S."/>
            <person name="Rasmussen S."/>
            <person name="Li J."/>
            <person name="Sunagawa S."/>
            <person name="Plichta D."/>
            <person name="Gautier L."/>
            <person name="Le Chatelier E."/>
            <person name="Peletier E."/>
            <person name="Bonde I."/>
            <person name="Nielsen T."/>
            <person name="Manichanh C."/>
            <person name="Arumugam M."/>
            <person name="Batto J."/>
            <person name="Santos M.B.Q.D."/>
            <person name="Blom N."/>
            <person name="Borruel N."/>
            <person name="Burgdorf K.S."/>
            <person name="Boumezbeur F."/>
            <person name="Casellas F."/>
            <person name="Dore J."/>
            <person name="Guarner F."/>
            <person name="Hansen T."/>
            <person name="Hildebrand F."/>
            <person name="Kaas R.S."/>
            <person name="Kennedy S."/>
            <person name="Kristiansen K."/>
            <person name="Kultima J.R."/>
            <person name="Leonard P."/>
            <person name="Levenez F."/>
            <person name="Lund O."/>
            <person name="Moumen B."/>
            <person name="Le Paslier D."/>
            <person name="Pons N."/>
            <person name="Pedersen O."/>
            <person name="Prifti E."/>
            <person name="Qin J."/>
            <person name="Raes J."/>
            <person name="Tap J."/>
            <person name="Tims S."/>
            <person name="Ussery D.W."/>
            <person name="Yamada T."/>
            <person name="MetaHit consortium"/>
            <person name="Renault P."/>
            <person name="Sicheritz-Ponten T."/>
            <person name="Bork P."/>
            <person name="Wang J."/>
            <person name="Brunak S."/>
            <person name="Ehrlich S.D."/>
        </authorList>
    </citation>
    <scope>NUCLEOTIDE SEQUENCE [LARGE SCALE GENOMIC DNA]</scope>
</reference>
<keyword evidence="5" id="KW-1185">Reference proteome</keyword>